<keyword evidence="3" id="KW-1185">Reference proteome</keyword>
<feature type="region of interest" description="Disordered" evidence="1">
    <location>
        <begin position="52"/>
        <end position="80"/>
    </location>
</feature>
<proteinExistence type="predicted"/>
<evidence type="ECO:0000256" key="1">
    <source>
        <dbReference type="SAM" id="MobiDB-lite"/>
    </source>
</evidence>
<evidence type="ECO:0000313" key="3">
    <source>
        <dbReference type="Proteomes" id="UP000887159"/>
    </source>
</evidence>
<gene>
    <name evidence="2" type="ORF">TNCV_2854091</name>
</gene>
<feature type="region of interest" description="Disordered" evidence="1">
    <location>
        <begin position="1"/>
        <end position="26"/>
    </location>
</feature>
<accession>A0A8X6R7U0</accession>
<organism evidence="2 3">
    <name type="scientific">Trichonephila clavipes</name>
    <name type="common">Golden silk orbweaver</name>
    <name type="synonym">Nephila clavipes</name>
    <dbReference type="NCBI Taxonomy" id="2585209"/>
    <lineage>
        <taxon>Eukaryota</taxon>
        <taxon>Metazoa</taxon>
        <taxon>Ecdysozoa</taxon>
        <taxon>Arthropoda</taxon>
        <taxon>Chelicerata</taxon>
        <taxon>Arachnida</taxon>
        <taxon>Araneae</taxon>
        <taxon>Araneomorphae</taxon>
        <taxon>Entelegynae</taxon>
        <taxon>Araneoidea</taxon>
        <taxon>Nephilidae</taxon>
        <taxon>Trichonephila</taxon>
    </lineage>
</organism>
<sequence>MIFLRNHKNCSKKRPPAKMQASHRRRRECRTLANTRGNSRISPATTAIFVTRTSSRSRRGLRKQDSSYGPRGRSLGRRGQASVTVNLPDHPAQSITLDMLYPMHFAHLLSNMHSLRHVGDKGVFLCWPEHFAVELYIFTYNQHHTVKSLCSTLHAHRVFCG</sequence>
<dbReference type="EMBL" id="BMAU01021067">
    <property type="protein sequence ID" value="GFX89110.1"/>
    <property type="molecule type" value="Genomic_DNA"/>
</dbReference>
<name>A0A8X6R7U0_TRICX</name>
<comment type="caution">
    <text evidence="2">The sequence shown here is derived from an EMBL/GenBank/DDBJ whole genome shotgun (WGS) entry which is preliminary data.</text>
</comment>
<protein>
    <submittedName>
        <fullName evidence="2">Uncharacterized protein</fullName>
    </submittedName>
</protein>
<dbReference type="AlphaFoldDB" id="A0A8X6R7U0"/>
<dbReference type="Proteomes" id="UP000887159">
    <property type="component" value="Unassembled WGS sequence"/>
</dbReference>
<evidence type="ECO:0000313" key="2">
    <source>
        <dbReference type="EMBL" id="GFX89110.1"/>
    </source>
</evidence>
<reference evidence="2" key="1">
    <citation type="submission" date="2020-08" db="EMBL/GenBank/DDBJ databases">
        <title>Multicomponent nature underlies the extraordinary mechanical properties of spider dragline silk.</title>
        <authorList>
            <person name="Kono N."/>
            <person name="Nakamura H."/>
            <person name="Mori M."/>
            <person name="Yoshida Y."/>
            <person name="Ohtoshi R."/>
            <person name="Malay A.D."/>
            <person name="Moran D.A.P."/>
            <person name="Tomita M."/>
            <person name="Numata K."/>
            <person name="Arakawa K."/>
        </authorList>
    </citation>
    <scope>NUCLEOTIDE SEQUENCE</scope>
</reference>